<name>A0A7D5LC71_9EURY</name>
<evidence type="ECO:0000313" key="1">
    <source>
        <dbReference type="EMBL" id="QLG63068.1"/>
    </source>
</evidence>
<dbReference type="OrthoDB" id="177552at2157"/>
<protein>
    <submittedName>
        <fullName evidence="1">Uncharacterized protein</fullName>
    </submittedName>
</protein>
<gene>
    <name evidence="1" type="ORF">HUG12_15540</name>
</gene>
<dbReference type="KEGG" id="halu:HUG12_15540"/>
<dbReference type="RefSeq" id="WP_179269653.1">
    <property type="nucleotide sequence ID" value="NZ_CP058579.1"/>
</dbReference>
<dbReference type="EMBL" id="CP058579">
    <property type="protein sequence ID" value="QLG63068.1"/>
    <property type="molecule type" value="Genomic_DNA"/>
</dbReference>
<reference evidence="1 2" key="1">
    <citation type="submission" date="2020-06" db="EMBL/GenBank/DDBJ databases">
        <title>NJ-3-1, isolated from saline soil.</title>
        <authorList>
            <person name="Cui H.L."/>
            <person name="Shi X."/>
        </authorList>
    </citation>
    <scope>NUCLEOTIDE SEQUENCE [LARGE SCALE GENOMIC DNA]</scope>
    <source>
        <strain evidence="1 2">NJ-3-1</strain>
    </source>
</reference>
<dbReference type="GeneID" id="56038901"/>
<dbReference type="Proteomes" id="UP000509626">
    <property type="component" value="Chromosome"/>
</dbReference>
<organism evidence="1 2">
    <name type="scientific">Halorarum salinum</name>
    <dbReference type="NCBI Taxonomy" id="2743089"/>
    <lineage>
        <taxon>Archaea</taxon>
        <taxon>Methanobacteriati</taxon>
        <taxon>Methanobacteriota</taxon>
        <taxon>Stenosarchaea group</taxon>
        <taxon>Halobacteria</taxon>
        <taxon>Halobacteriales</taxon>
        <taxon>Haloferacaceae</taxon>
        <taxon>Halorarum</taxon>
    </lineage>
</organism>
<evidence type="ECO:0000313" key="2">
    <source>
        <dbReference type="Proteomes" id="UP000509626"/>
    </source>
</evidence>
<keyword evidence="2" id="KW-1185">Reference proteome</keyword>
<sequence length="77" mass="8627">MLEAAEIGKLEDVEIHHHAEDVKAVRLIGAEGTAEVEITDESMSMFVEVAEDVFGAIHADMANLRDTFDRWEPADDW</sequence>
<proteinExistence type="predicted"/>
<dbReference type="AlphaFoldDB" id="A0A7D5LC71"/>
<accession>A0A7D5LC71</accession>